<evidence type="ECO:0000256" key="1">
    <source>
        <dbReference type="SAM" id="MobiDB-lite"/>
    </source>
</evidence>
<accession>A0AA36H8C7</accession>
<evidence type="ECO:0000313" key="3">
    <source>
        <dbReference type="Proteomes" id="UP001176961"/>
    </source>
</evidence>
<organism evidence="2 3">
    <name type="scientific">Cylicocyclus nassatus</name>
    <name type="common">Nematode worm</name>
    <dbReference type="NCBI Taxonomy" id="53992"/>
    <lineage>
        <taxon>Eukaryota</taxon>
        <taxon>Metazoa</taxon>
        <taxon>Ecdysozoa</taxon>
        <taxon>Nematoda</taxon>
        <taxon>Chromadorea</taxon>
        <taxon>Rhabditida</taxon>
        <taxon>Rhabditina</taxon>
        <taxon>Rhabditomorpha</taxon>
        <taxon>Strongyloidea</taxon>
        <taxon>Strongylidae</taxon>
        <taxon>Cylicocyclus</taxon>
    </lineage>
</organism>
<feature type="region of interest" description="Disordered" evidence="1">
    <location>
        <begin position="1"/>
        <end position="51"/>
    </location>
</feature>
<name>A0AA36H8C7_CYLNA</name>
<dbReference type="AlphaFoldDB" id="A0AA36H8C7"/>
<dbReference type="Proteomes" id="UP001176961">
    <property type="component" value="Unassembled WGS sequence"/>
</dbReference>
<dbReference type="EMBL" id="CATQJL010000316">
    <property type="protein sequence ID" value="CAJ0606001.1"/>
    <property type="molecule type" value="Genomic_DNA"/>
</dbReference>
<reference evidence="2" key="1">
    <citation type="submission" date="2023-07" db="EMBL/GenBank/DDBJ databases">
        <authorList>
            <consortium name="CYATHOMIX"/>
        </authorList>
    </citation>
    <scope>NUCLEOTIDE SEQUENCE</scope>
    <source>
        <strain evidence="2">N/A</strain>
    </source>
</reference>
<proteinExistence type="predicted"/>
<protein>
    <submittedName>
        <fullName evidence="2">Uncharacterized protein</fullName>
    </submittedName>
</protein>
<gene>
    <name evidence="2" type="ORF">CYNAS_LOCUS17984</name>
</gene>
<evidence type="ECO:0000313" key="2">
    <source>
        <dbReference type="EMBL" id="CAJ0606001.1"/>
    </source>
</evidence>
<keyword evidence="3" id="KW-1185">Reference proteome</keyword>
<feature type="compositionally biased region" description="Polar residues" evidence="1">
    <location>
        <begin position="24"/>
        <end position="45"/>
    </location>
</feature>
<comment type="caution">
    <text evidence="2">The sequence shown here is derived from an EMBL/GenBank/DDBJ whole genome shotgun (WGS) entry which is preliminary data.</text>
</comment>
<sequence length="130" mass="13978">MVKTEEIPTLFMSIGEENKPCIQSAGSSDSPSRVMSPDNQGSTRPAPSFGPLSVLQTLLSAPFVAPTHKSDSEEKISTMQPSNDVALRSLLDLPRLDEKVETAAEAGYQNLSLQNKFSIPVRTTIDDATA</sequence>